<feature type="transmembrane region" description="Helical" evidence="2">
    <location>
        <begin position="49"/>
        <end position="76"/>
    </location>
</feature>
<dbReference type="InterPro" id="IPR036259">
    <property type="entry name" value="MFS_trans_sf"/>
</dbReference>
<keyword evidence="2" id="KW-1133">Transmembrane helix</keyword>
<sequence length="157" mass="17713">MGEALKQRSLEVNTVYGVLFAISAGHLFNDSIQAVVPAMFPILEHSLHLSYAQIGWIAFMVNMTSSVMQPVFGYVADKRPSPFLLPVGMLLSMIGLIGFPLINFLRVCSFMVSCRNFELLSILFNGGLRNFHQRSPNVFIYFYGGGRSWNFFRWATC</sequence>
<dbReference type="EMBL" id="JAUSUC010000021">
    <property type="protein sequence ID" value="MDQ0215529.1"/>
    <property type="molecule type" value="Genomic_DNA"/>
</dbReference>
<dbReference type="GO" id="GO:0022857">
    <property type="term" value="F:transmembrane transporter activity"/>
    <property type="evidence" value="ECO:0007669"/>
    <property type="project" value="InterPro"/>
</dbReference>
<organism evidence="3 4">
    <name type="scientific">Oikeobacillus pervagus</name>
    <dbReference type="NCBI Taxonomy" id="1325931"/>
    <lineage>
        <taxon>Bacteria</taxon>
        <taxon>Bacillati</taxon>
        <taxon>Bacillota</taxon>
        <taxon>Bacilli</taxon>
        <taxon>Bacillales</taxon>
        <taxon>Bacillaceae</taxon>
        <taxon>Oikeobacillus</taxon>
    </lineage>
</organism>
<evidence type="ECO:0000313" key="3">
    <source>
        <dbReference type="EMBL" id="MDQ0215529.1"/>
    </source>
</evidence>
<protein>
    <submittedName>
        <fullName evidence="3">Sugar phosphate permease</fullName>
    </submittedName>
</protein>
<dbReference type="Pfam" id="PF07690">
    <property type="entry name" value="MFS_1"/>
    <property type="match status" value="1"/>
</dbReference>
<gene>
    <name evidence="3" type="ORF">J2S13_001947</name>
</gene>
<accession>A0AAJ1T433</accession>
<evidence type="ECO:0000313" key="4">
    <source>
        <dbReference type="Proteomes" id="UP001237207"/>
    </source>
</evidence>
<reference evidence="3" key="1">
    <citation type="submission" date="2023-07" db="EMBL/GenBank/DDBJ databases">
        <title>Genomic Encyclopedia of Type Strains, Phase IV (KMG-IV): sequencing the most valuable type-strain genomes for metagenomic binning, comparative biology and taxonomic classification.</title>
        <authorList>
            <person name="Goeker M."/>
        </authorList>
    </citation>
    <scope>NUCLEOTIDE SEQUENCE</scope>
    <source>
        <strain evidence="3">DSM 23947</strain>
    </source>
</reference>
<proteinExistence type="predicted"/>
<dbReference type="PANTHER" id="PTHR43129">
    <property type="entry name" value="FOSMIDOMYCIN RESISTANCE PROTEIN"/>
    <property type="match status" value="1"/>
</dbReference>
<dbReference type="InterPro" id="IPR011701">
    <property type="entry name" value="MFS"/>
</dbReference>
<name>A0AAJ1T433_9BACI</name>
<keyword evidence="4" id="KW-1185">Reference proteome</keyword>
<feature type="transmembrane region" description="Helical" evidence="2">
    <location>
        <begin position="83"/>
        <end position="105"/>
    </location>
</feature>
<evidence type="ECO:0000256" key="1">
    <source>
        <dbReference type="ARBA" id="ARBA00004651"/>
    </source>
</evidence>
<feature type="transmembrane region" description="Helical" evidence="2">
    <location>
        <begin position="12"/>
        <end position="29"/>
    </location>
</feature>
<dbReference type="Proteomes" id="UP001237207">
    <property type="component" value="Unassembled WGS sequence"/>
</dbReference>
<dbReference type="GO" id="GO:0005886">
    <property type="term" value="C:plasma membrane"/>
    <property type="evidence" value="ECO:0007669"/>
    <property type="project" value="UniProtKB-SubCell"/>
</dbReference>
<evidence type="ECO:0000256" key="2">
    <source>
        <dbReference type="SAM" id="Phobius"/>
    </source>
</evidence>
<dbReference type="PANTHER" id="PTHR43129:SF1">
    <property type="entry name" value="FOSMIDOMYCIN RESISTANCE PROTEIN"/>
    <property type="match status" value="1"/>
</dbReference>
<dbReference type="SUPFAM" id="SSF103473">
    <property type="entry name" value="MFS general substrate transporter"/>
    <property type="match status" value="1"/>
</dbReference>
<keyword evidence="2" id="KW-0472">Membrane</keyword>
<comment type="subcellular location">
    <subcellularLocation>
        <location evidence="1">Cell membrane</location>
        <topology evidence="1">Multi-pass membrane protein</topology>
    </subcellularLocation>
</comment>
<dbReference type="AlphaFoldDB" id="A0AAJ1T433"/>
<dbReference type="Gene3D" id="1.20.1250.20">
    <property type="entry name" value="MFS general substrate transporter like domains"/>
    <property type="match status" value="1"/>
</dbReference>
<keyword evidence="2" id="KW-0812">Transmembrane</keyword>
<comment type="caution">
    <text evidence="3">The sequence shown here is derived from an EMBL/GenBank/DDBJ whole genome shotgun (WGS) entry which is preliminary data.</text>
</comment>